<name>A0A4Z2EC74_9TELE</name>
<organism evidence="1 2">
    <name type="scientific">Liparis tanakae</name>
    <name type="common">Tanaka's snailfish</name>
    <dbReference type="NCBI Taxonomy" id="230148"/>
    <lineage>
        <taxon>Eukaryota</taxon>
        <taxon>Metazoa</taxon>
        <taxon>Chordata</taxon>
        <taxon>Craniata</taxon>
        <taxon>Vertebrata</taxon>
        <taxon>Euteleostomi</taxon>
        <taxon>Actinopterygii</taxon>
        <taxon>Neopterygii</taxon>
        <taxon>Teleostei</taxon>
        <taxon>Neoteleostei</taxon>
        <taxon>Acanthomorphata</taxon>
        <taxon>Eupercaria</taxon>
        <taxon>Perciformes</taxon>
        <taxon>Cottioidei</taxon>
        <taxon>Cottales</taxon>
        <taxon>Liparidae</taxon>
        <taxon>Liparis</taxon>
    </lineage>
</organism>
<comment type="caution">
    <text evidence="1">The sequence shown here is derived from an EMBL/GenBank/DDBJ whole genome shotgun (WGS) entry which is preliminary data.</text>
</comment>
<keyword evidence="2" id="KW-1185">Reference proteome</keyword>
<gene>
    <name evidence="1" type="ORF">EYF80_063539</name>
</gene>
<dbReference type="EMBL" id="SRLO01010468">
    <property type="protein sequence ID" value="TNN26325.1"/>
    <property type="molecule type" value="Genomic_DNA"/>
</dbReference>
<accession>A0A4Z2EC74</accession>
<reference evidence="1 2" key="1">
    <citation type="submission" date="2019-03" db="EMBL/GenBank/DDBJ databases">
        <title>First draft genome of Liparis tanakae, snailfish: a comprehensive survey of snailfish specific genes.</title>
        <authorList>
            <person name="Kim W."/>
            <person name="Song I."/>
            <person name="Jeong J.-H."/>
            <person name="Kim D."/>
            <person name="Kim S."/>
            <person name="Ryu S."/>
            <person name="Song J.Y."/>
            <person name="Lee S.K."/>
        </authorList>
    </citation>
    <scope>NUCLEOTIDE SEQUENCE [LARGE SCALE GENOMIC DNA]</scope>
    <source>
        <tissue evidence="1">Muscle</tissue>
    </source>
</reference>
<dbReference type="Proteomes" id="UP000314294">
    <property type="component" value="Unassembled WGS sequence"/>
</dbReference>
<sequence>MSALHCALCVRRTSRSEEEEEEQPTLTCTRASDRPSRWLSSSRMKASGYSTWSLNRCTGQWLPSVMSCRLVSGLPSSRALVKPLSKTSRYVILSLVLSLVF</sequence>
<proteinExistence type="predicted"/>
<dbReference type="AlphaFoldDB" id="A0A4Z2EC74"/>
<evidence type="ECO:0000313" key="2">
    <source>
        <dbReference type="Proteomes" id="UP000314294"/>
    </source>
</evidence>
<evidence type="ECO:0000313" key="1">
    <source>
        <dbReference type="EMBL" id="TNN26325.1"/>
    </source>
</evidence>
<protein>
    <submittedName>
        <fullName evidence="1">Uncharacterized protein</fullName>
    </submittedName>
</protein>